<dbReference type="InterPro" id="IPR029063">
    <property type="entry name" value="SAM-dependent_MTases_sf"/>
</dbReference>
<keyword evidence="6" id="KW-1185">Reference proteome</keyword>
<dbReference type="Gene3D" id="3.40.50.150">
    <property type="entry name" value="Vaccinia Virus protein VP39"/>
    <property type="match status" value="1"/>
</dbReference>
<evidence type="ECO:0000256" key="2">
    <source>
        <dbReference type="ARBA" id="ARBA00022679"/>
    </source>
</evidence>
<keyword evidence="2 5" id="KW-0808">Transferase</keyword>
<dbReference type="SUPFAM" id="SSF53335">
    <property type="entry name" value="S-adenosyl-L-methionine-dependent methyltransferases"/>
    <property type="match status" value="1"/>
</dbReference>
<dbReference type="GO" id="GO:0032259">
    <property type="term" value="P:methylation"/>
    <property type="evidence" value="ECO:0007669"/>
    <property type="project" value="UniProtKB-KW"/>
</dbReference>
<dbReference type="CDD" id="cd02440">
    <property type="entry name" value="AdoMet_MTases"/>
    <property type="match status" value="1"/>
</dbReference>
<evidence type="ECO:0000259" key="4">
    <source>
        <dbReference type="Pfam" id="PF13649"/>
    </source>
</evidence>
<dbReference type="GO" id="GO:0008168">
    <property type="term" value="F:methyltransferase activity"/>
    <property type="evidence" value="ECO:0007669"/>
    <property type="project" value="UniProtKB-KW"/>
</dbReference>
<organism evidence="5 6">
    <name type="scientific">Mycolicibacterium tusciae</name>
    <dbReference type="NCBI Taxonomy" id="75922"/>
    <lineage>
        <taxon>Bacteria</taxon>
        <taxon>Bacillati</taxon>
        <taxon>Actinomycetota</taxon>
        <taxon>Actinomycetes</taxon>
        <taxon>Mycobacteriales</taxon>
        <taxon>Mycobacteriaceae</taxon>
        <taxon>Mycolicibacterium</taxon>
    </lineage>
</organism>
<evidence type="ECO:0000256" key="1">
    <source>
        <dbReference type="ARBA" id="ARBA00022603"/>
    </source>
</evidence>
<evidence type="ECO:0000256" key="3">
    <source>
        <dbReference type="ARBA" id="ARBA00022691"/>
    </source>
</evidence>
<dbReference type="RefSeq" id="WP_083123182.1">
    <property type="nucleotide sequence ID" value="NZ_MVIM01000001.1"/>
</dbReference>
<evidence type="ECO:0000313" key="6">
    <source>
        <dbReference type="Proteomes" id="UP000192411"/>
    </source>
</evidence>
<reference evidence="5 6" key="1">
    <citation type="submission" date="2017-02" db="EMBL/GenBank/DDBJ databases">
        <title>The new phylogeny of genus Mycobacterium.</title>
        <authorList>
            <person name="Tortoli E."/>
            <person name="Trovato A."/>
            <person name="Cirillo D.M."/>
        </authorList>
    </citation>
    <scope>NUCLEOTIDE SEQUENCE [LARGE SCALE GENOMIC DNA]</scope>
    <source>
        <strain evidence="5 6">DSM 44338</strain>
    </source>
</reference>
<dbReference type="AlphaFoldDB" id="A0A1X0K1K7"/>
<dbReference type="InterPro" id="IPR041698">
    <property type="entry name" value="Methyltransf_25"/>
</dbReference>
<dbReference type="Pfam" id="PF13649">
    <property type="entry name" value="Methyltransf_25"/>
    <property type="match status" value="1"/>
</dbReference>
<comment type="caution">
    <text evidence="5">The sequence shown here is derived from an EMBL/GenBank/DDBJ whole genome shotgun (WGS) entry which is preliminary data.</text>
</comment>
<protein>
    <submittedName>
        <fullName evidence="5">SAM-dependent methyltransferase</fullName>
    </submittedName>
</protein>
<dbReference type="PANTHER" id="PTHR43464">
    <property type="entry name" value="METHYLTRANSFERASE"/>
    <property type="match status" value="1"/>
</dbReference>
<keyword evidence="3" id="KW-0949">S-adenosyl-L-methionine</keyword>
<dbReference type="InterPro" id="IPR023576">
    <property type="entry name" value="UbiE/COQ5_MeTrFase_CS"/>
</dbReference>
<accession>A0A1X0K1K7</accession>
<keyword evidence="1 5" id="KW-0489">Methyltransferase</keyword>
<dbReference type="PANTHER" id="PTHR43464:SF19">
    <property type="entry name" value="UBIQUINONE BIOSYNTHESIS O-METHYLTRANSFERASE, MITOCHONDRIAL"/>
    <property type="match status" value="1"/>
</dbReference>
<sequence>MTENHPNSVRPYGADGHDYLPAAGRDALLPFYDLLTRALGMPKVYNNLIDQAAVAEGMSVLEIGCGTGNLTARVHHAHPRAAVVGVDPDPRALARAERKVSVGNGIRFVRGYVQKLPFGDDEFDRVLSSMMWHHLDQETKTTAASEILRVLRPGGSLHLVDIGGDMTPSDGFLVRRFLRSEHAAGNLGDAIPSLLRAVGFDCTTVASQRHRGVGRLTYYRASRPAA</sequence>
<gene>
    <name evidence="5" type="ORF">BST47_00095</name>
</gene>
<dbReference type="EMBL" id="MVIM01000001">
    <property type="protein sequence ID" value="ORB68376.1"/>
    <property type="molecule type" value="Genomic_DNA"/>
</dbReference>
<proteinExistence type="predicted"/>
<dbReference type="Proteomes" id="UP000192411">
    <property type="component" value="Unassembled WGS sequence"/>
</dbReference>
<dbReference type="STRING" id="75922.BST47_00095"/>
<name>A0A1X0K1K7_9MYCO</name>
<dbReference type="PROSITE" id="PS01184">
    <property type="entry name" value="UBIE_2"/>
    <property type="match status" value="1"/>
</dbReference>
<evidence type="ECO:0000313" key="5">
    <source>
        <dbReference type="EMBL" id="ORB68376.1"/>
    </source>
</evidence>
<feature type="domain" description="Methyltransferase" evidence="4">
    <location>
        <begin position="60"/>
        <end position="155"/>
    </location>
</feature>
<dbReference type="OrthoDB" id="9808140at2"/>